<keyword evidence="3" id="KW-0677">Repeat</keyword>
<protein>
    <recommendedName>
        <fullName evidence="11">C-type lectin</fullName>
    </recommendedName>
</protein>
<dbReference type="Pfam" id="PF00008">
    <property type="entry name" value="EGF"/>
    <property type="match status" value="1"/>
</dbReference>
<evidence type="ECO:0008006" key="11">
    <source>
        <dbReference type="Google" id="ProtNLM"/>
    </source>
</evidence>
<evidence type="ECO:0000313" key="9">
    <source>
        <dbReference type="EMBL" id="KAK3600298.1"/>
    </source>
</evidence>
<dbReference type="InterPro" id="IPR001881">
    <property type="entry name" value="EGF-like_Ca-bd_dom"/>
</dbReference>
<dbReference type="GO" id="GO:0005509">
    <property type="term" value="F:calcium ion binding"/>
    <property type="evidence" value="ECO:0007669"/>
    <property type="project" value="InterPro"/>
</dbReference>
<dbReference type="PROSITE" id="PS50026">
    <property type="entry name" value="EGF_3"/>
    <property type="match status" value="1"/>
</dbReference>
<dbReference type="Gene3D" id="3.10.100.10">
    <property type="entry name" value="Mannose-Binding Protein A, subunit A"/>
    <property type="match status" value="1"/>
</dbReference>
<dbReference type="Proteomes" id="UP001195483">
    <property type="component" value="Unassembled WGS sequence"/>
</dbReference>
<accession>A0AAE0W340</accession>
<dbReference type="AlphaFoldDB" id="A0AAE0W340"/>
<dbReference type="PANTHER" id="PTHR12916">
    <property type="entry name" value="CYTOCHROME C OXIDASE POLYPEPTIDE VIC-2"/>
    <property type="match status" value="1"/>
</dbReference>
<dbReference type="PROSITE" id="PS50041">
    <property type="entry name" value="C_TYPE_LECTIN_2"/>
    <property type="match status" value="1"/>
</dbReference>
<evidence type="ECO:0000256" key="4">
    <source>
        <dbReference type="ARBA" id="ARBA00023157"/>
    </source>
</evidence>
<organism evidence="9 10">
    <name type="scientific">Potamilus streckersoni</name>
    <dbReference type="NCBI Taxonomy" id="2493646"/>
    <lineage>
        <taxon>Eukaryota</taxon>
        <taxon>Metazoa</taxon>
        <taxon>Spiralia</taxon>
        <taxon>Lophotrochozoa</taxon>
        <taxon>Mollusca</taxon>
        <taxon>Bivalvia</taxon>
        <taxon>Autobranchia</taxon>
        <taxon>Heteroconchia</taxon>
        <taxon>Palaeoheterodonta</taxon>
        <taxon>Unionida</taxon>
        <taxon>Unionoidea</taxon>
        <taxon>Unionidae</taxon>
        <taxon>Ambleminae</taxon>
        <taxon>Lampsilini</taxon>
        <taxon>Potamilus</taxon>
    </lineage>
</organism>
<keyword evidence="4 6" id="KW-1015">Disulfide bond</keyword>
<dbReference type="PROSITE" id="PS00022">
    <property type="entry name" value="EGF_1"/>
    <property type="match status" value="1"/>
</dbReference>
<sequence>MKNIFAALGQYLTSWTSCSATCGYGTRTRYYYSSYQSEYCNDGCLNGGISRSSQCNCPAGTTGTCCDDILECASNPCQHGGTCIEMINRYNCSCTRRYIGPNCENDLIMEHDSACQFEFNRCFRIFRLHLDWYAAQDFCAKRNGRLAVVDTTEKQYFLETALKTLEIDEDSSEFWIGASSKGSVLQWVTGGTLVNTRWPPGVGAGFHGYGCVALSTHYNFMWTELYCTTNSSYFICEEGVDPIESSLG</sequence>
<dbReference type="Pfam" id="PF00059">
    <property type="entry name" value="Lectin_C"/>
    <property type="match status" value="1"/>
</dbReference>
<dbReference type="CDD" id="cd00037">
    <property type="entry name" value="CLECT"/>
    <property type="match status" value="1"/>
</dbReference>
<reference evidence="9" key="2">
    <citation type="journal article" date="2021" name="Genome Biol. Evol.">
        <title>Developing a high-quality reference genome for a parasitic bivalve with doubly uniparental inheritance (Bivalvia: Unionida).</title>
        <authorList>
            <person name="Smith C.H."/>
        </authorList>
    </citation>
    <scope>NUCLEOTIDE SEQUENCE</scope>
    <source>
        <strain evidence="9">CHS0354</strain>
        <tissue evidence="9">Mantle</tissue>
    </source>
</reference>
<evidence type="ECO:0000256" key="2">
    <source>
        <dbReference type="ARBA" id="ARBA00022729"/>
    </source>
</evidence>
<dbReference type="CDD" id="cd00054">
    <property type="entry name" value="EGF_CA"/>
    <property type="match status" value="1"/>
</dbReference>
<dbReference type="InterPro" id="IPR001304">
    <property type="entry name" value="C-type_lectin-like"/>
</dbReference>
<evidence type="ECO:0000259" key="8">
    <source>
        <dbReference type="PROSITE" id="PS50041"/>
    </source>
</evidence>
<evidence type="ECO:0000256" key="3">
    <source>
        <dbReference type="ARBA" id="ARBA00022737"/>
    </source>
</evidence>
<comment type="caution">
    <text evidence="6">Lacks conserved residue(s) required for the propagation of feature annotation.</text>
</comment>
<reference evidence="9" key="1">
    <citation type="journal article" date="2021" name="Genome Biol. Evol.">
        <title>A High-Quality Reference Genome for a Parasitic Bivalve with Doubly Uniparental Inheritance (Bivalvia: Unionida).</title>
        <authorList>
            <person name="Smith C.H."/>
        </authorList>
    </citation>
    <scope>NUCLEOTIDE SEQUENCE</scope>
    <source>
        <strain evidence="9">CHS0354</strain>
    </source>
</reference>
<dbReference type="Gene3D" id="2.10.25.10">
    <property type="entry name" value="Laminin"/>
    <property type="match status" value="1"/>
</dbReference>
<gene>
    <name evidence="9" type="ORF">CHS0354_027141</name>
</gene>
<dbReference type="InterPro" id="IPR000884">
    <property type="entry name" value="TSP1_rpt"/>
</dbReference>
<feature type="disulfide bond" evidence="6">
    <location>
        <begin position="94"/>
        <end position="103"/>
    </location>
</feature>
<dbReference type="EMBL" id="JAEAOA010001624">
    <property type="protein sequence ID" value="KAK3600298.1"/>
    <property type="molecule type" value="Genomic_DNA"/>
</dbReference>
<evidence type="ECO:0000256" key="1">
    <source>
        <dbReference type="ARBA" id="ARBA00022536"/>
    </source>
</evidence>
<reference evidence="9" key="3">
    <citation type="submission" date="2023-05" db="EMBL/GenBank/DDBJ databases">
        <authorList>
            <person name="Smith C.H."/>
        </authorList>
    </citation>
    <scope>NUCLEOTIDE SEQUENCE</scope>
    <source>
        <strain evidence="9">CHS0354</strain>
        <tissue evidence="9">Mantle</tissue>
    </source>
</reference>
<dbReference type="PRINTS" id="PR00010">
    <property type="entry name" value="EGFBLOOD"/>
</dbReference>
<feature type="domain" description="EGF-like" evidence="7">
    <location>
        <begin position="68"/>
        <end position="104"/>
    </location>
</feature>
<evidence type="ECO:0000256" key="5">
    <source>
        <dbReference type="ARBA" id="ARBA00023180"/>
    </source>
</evidence>
<keyword evidence="1 6" id="KW-0245">EGF-like domain</keyword>
<dbReference type="SMART" id="SM00181">
    <property type="entry name" value="EGF"/>
    <property type="match status" value="2"/>
</dbReference>
<dbReference type="PANTHER" id="PTHR12916:SF4">
    <property type="entry name" value="UNINFLATABLE, ISOFORM C"/>
    <property type="match status" value="1"/>
</dbReference>
<proteinExistence type="predicted"/>
<dbReference type="PROSITE" id="PS50092">
    <property type="entry name" value="TSP1"/>
    <property type="match status" value="1"/>
</dbReference>
<keyword evidence="5" id="KW-0325">Glycoprotein</keyword>
<dbReference type="SMART" id="SM00179">
    <property type="entry name" value="EGF_CA"/>
    <property type="match status" value="1"/>
</dbReference>
<keyword evidence="2" id="KW-0732">Signal</keyword>
<dbReference type="SUPFAM" id="SSF56436">
    <property type="entry name" value="C-type lectin-like"/>
    <property type="match status" value="1"/>
</dbReference>
<keyword evidence="10" id="KW-1185">Reference proteome</keyword>
<comment type="caution">
    <text evidence="9">The sequence shown here is derived from an EMBL/GenBank/DDBJ whole genome shotgun (WGS) entry which is preliminary data.</text>
</comment>
<dbReference type="SMART" id="SM00034">
    <property type="entry name" value="CLECT"/>
    <property type="match status" value="1"/>
</dbReference>
<name>A0AAE0W340_9BIVA</name>
<dbReference type="InterPro" id="IPR000742">
    <property type="entry name" value="EGF"/>
</dbReference>
<evidence type="ECO:0000256" key="6">
    <source>
        <dbReference type="PROSITE-ProRule" id="PRU00076"/>
    </source>
</evidence>
<dbReference type="InterPro" id="IPR016187">
    <property type="entry name" value="CTDL_fold"/>
</dbReference>
<dbReference type="FunFam" id="2.10.25.10:FF:000143">
    <property type="entry name" value="Protein crumbs 1"/>
    <property type="match status" value="1"/>
</dbReference>
<dbReference type="PROSITE" id="PS51257">
    <property type="entry name" value="PROKAR_LIPOPROTEIN"/>
    <property type="match status" value="1"/>
</dbReference>
<evidence type="ECO:0000313" key="10">
    <source>
        <dbReference type="Proteomes" id="UP001195483"/>
    </source>
</evidence>
<dbReference type="SUPFAM" id="SSF57196">
    <property type="entry name" value="EGF/Laminin"/>
    <property type="match status" value="1"/>
</dbReference>
<evidence type="ECO:0000259" key="7">
    <source>
        <dbReference type="PROSITE" id="PS50026"/>
    </source>
</evidence>
<dbReference type="InterPro" id="IPR016186">
    <property type="entry name" value="C-type_lectin-like/link_sf"/>
</dbReference>
<feature type="domain" description="C-type lectin" evidence="8">
    <location>
        <begin position="120"/>
        <end position="233"/>
    </location>
</feature>